<feature type="domain" description="GPI inositol-deacylase winged helix" evidence="4">
    <location>
        <begin position="566"/>
        <end position="639"/>
    </location>
</feature>
<name>E4UVQ8_ARTGP</name>
<dbReference type="InterPro" id="IPR054471">
    <property type="entry name" value="GPIID_WHD"/>
</dbReference>
<feature type="domain" description="Nephrocystin 3-like N-terminal" evidence="5">
    <location>
        <begin position="287"/>
        <end position="452"/>
    </location>
</feature>
<feature type="domain" description="DUF676" evidence="3">
    <location>
        <begin position="35"/>
        <end position="132"/>
    </location>
</feature>
<dbReference type="Gene3D" id="3.40.50.300">
    <property type="entry name" value="P-loop containing nucleotide triphosphate hydrolases"/>
    <property type="match status" value="1"/>
</dbReference>
<dbReference type="GeneID" id="10028072"/>
<dbReference type="HOGENOM" id="CLU_001384_2_0_1"/>
<dbReference type="EMBL" id="DS989825">
    <property type="protein sequence ID" value="EFR02385.1"/>
    <property type="molecule type" value="Genomic_DNA"/>
</dbReference>
<dbReference type="SUPFAM" id="SSF53474">
    <property type="entry name" value="alpha/beta-Hydrolases"/>
    <property type="match status" value="1"/>
</dbReference>
<dbReference type="Gene3D" id="2.130.10.10">
    <property type="entry name" value="YVTN repeat-like/Quinoprotein amine dehydrogenase"/>
    <property type="match status" value="2"/>
</dbReference>
<dbReference type="SUPFAM" id="SSF52540">
    <property type="entry name" value="P-loop containing nucleoside triphosphate hydrolases"/>
    <property type="match status" value="1"/>
</dbReference>
<evidence type="ECO:0000313" key="6">
    <source>
        <dbReference type="EMBL" id="EFR02385.1"/>
    </source>
</evidence>
<evidence type="ECO:0008006" key="8">
    <source>
        <dbReference type="Google" id="ProtNLM"/>
    </source>
</evidence>
<dbReference type="OMA" id="ADHHTVC"/>
<evidence type="ECO:0000256" key="2">
    <source>
        <dbReference type="ARBA" id="ARBA00022737"/>
    </source>
</evidence>
<dbReference type="Proteomes" id="UP000002669">
    <property type="component" value="Unassembled WGS sequence"/>
</dbReference>
<dbReference type="InterPro" id="IPR011047">
    <property type="entry name" value="Quinoprotein_ADH-like_sf"/>
</dbReference>
<dbReference type="PANTHER" id="PTHR10039">
    <property type="entry name" value="AMELOGENIN"/>
    <property type="match status" value="1"/>
</dbReference>
<dbReference type="SUPFAM" id="SSF50998">
    <property type="entry name" value="Quinoprotein alcohol dehydrogenase-like"/>
    <property type="match status" value="1"/>
</dbReference>
<evidence type="ECO:0000259" key="4">
    <source>
        <dbReference type="Pfam" id="PF22939"/>
    </source>
</evidence>
<dbReference type="Pfam" id="PF05057">
    <property type="entry name" value="DUF676"/>
    <property type="match status" value="1"/>
</dbReference>
<reference evidence="7" key="1">
    <citation type="journal article" date="2012" name="MBio">
        <title>Comparative genome analysis of Trichophyton rubrum and related dermatophytes reveals candidate genes involved in infection.</title>
        <authorList>
            <person name="Martinez D.A."/>
            <person name="Oliver B.G."/>
            <person name="Graeser Y."/>
            <person name="Goldberg J.M."/>
            <person name="Li W."/>
            <person name="Martinez-Rossi N.M."/>
            <person name="Monod M."/>
            <person name="Shelest E."/>
            <person name="Barton R.C."/>
            <person name="Birch E."/>
            <person name="Brakhage A.A."/>
            <person name="Chen Z."/>
            <person name="Gurr S.J."/>
            <person name="Heiman D."/>
            <person name="Heitman J."/>
            <person name="Kosti I."/>
            <person name="Rossi A."/>
            <person name="Saif S."/>
            <person name="Samalova M."/>
            <person name="Saunders C.W."/>
            <person name="Shea T."/>
            <person name="Summerbell R.C."/>
            <person name="Xu J."/>
            <person name="Young S."/>
            <person name="Zeng Q."/>
            <person name="Birren B.W."/>
            <person name="Cuomo C.A."/>
            <person name="White T.C."/>
        </authorList>
    </citation>
    <scope>NUCLEOTIDE SEQUENCE [LARGE SCALE GENOMIC DNA]</scope>
    <source>
        <strain evidence="7">ATCC MYA-4604 / CBS 118893</strain>
    </source>
</reference>
<dbReference type="SMART" id="SM00320">
    <property type="entry name" value="WD40"/>
    <property type="match status" value="5"/>
</dbReference>
<dbReference type="InterPro" id="IPR001680">
    <property type="entry name" value="WD40_rpt"/>
</dbReference>
<dbReference type="InterPro" id="IPR036322">
    <property type="entry name" value="WD40_repeat_dom_sf"/>
</dbReference>
<dbReference type="Pfam" id="PF22939">
    <property type="entry name" value="WHD_GPIID"/>
    <property type="match status" value="1"/>
</dbReference>
<evidence type="ECO:0000313" key="7">
    <source>
        <dbReference type="Proteomes" id="UP000002669"/>
    </source>
</evidence>
<keyword evidence="7" id="KW-1185">Reference proteome</keyword>
<dbReference type="Pfam" id="PF24883">
    <property type="entry name" value="NPHP3_N"/>
    <property type="match status" value="1"/>
</dbReference>
<protein>
    <recommendedName>
        <fullName evidence="8">GPI inositol-deacylase</fullName>
    </recommendedName>
</protein>
<evidence type="ECO:0000256" key="1">
    <source>
        <dbReference type="ARBA" id="ARBA00007920"/>
    </source>
</evidence>
<dbReference type="OrthoDB" id="5308034at2759"/>
<dbReference type="InterPro" id="IPR056884">
    <property type="entry name" value="NPHP3-like_N"/>
</dbReference>
<dbReference type="VEuPathDB" id="FungiDB:MGYG_05381"/>
<evidence type="ECO:0000259" key="3">
    <source>
        <dbReference type="Pfam" id="PF05057"/>
    </source>
</evidence>
<dbReference type="eggNOG" id="KOG2029">
    <property type="taxonomic scope" value="Eukaryota"/>
</dbReference>
<dbReference type="PANTHER" id="PTHR10039:SF16">
    <property type="entry name" value="GPI INOSITOL-DEACYLASE"/>
    <property type="match status" value="1"/>
</dbReference>
<dbReference type="Gene3D" id="3.40.50.1820">
    <property type="entry name" value="alpha/beta hydrolase"/>
    <property type="match status" value="1"/>
</dbReference>
<dbReference type="Pfam" id="PF00400">
    <property type="entry name" value="WD40"/>
    <property type="match status" value="1"/>
</dbReference>
<dbReference type="SUPFAM" id="SSF50978">
    <property type="entry name" value="WD40 repeat-like"/>
    <property type="match status" value="1"/>
</dbReference>
<dbReference type="InterPro" id="IPR027417">
    <property type="entry name" value="P-loop_NTPase"/>
</dbReference>
<dbReference type="InterPro" id="IPR015943">
    <property type="entry name" value="WD40/YVTN_repeat-like_dom_sf"/>
</dbReference>
<dbReference type="InParanoid" id="E4UVQ8"/>
<sequence length="1507" mass="171184">MAWVAPHGERGHTIGDVKNLWLPWLHEETGLSRTRVFTFGYNANYAQGTASLSILDFAKNLLFQINAYRDENNKPIGSHPLIFVAHSMGGLVVKKAYILGKLIEQYSDIISQVAGMIFLATPHRGSNFASTLNAILRMSPTTGAKTYVNELEDGSVSIDDINEQFRNVCGGLYLISFYETYKTAISPGVKVKVVEKQSAVLGYPQEVSAPLNADHNGISKYLNREDSNYKAVRNALRMIVQRNTEKGYLNGESAKLPAPNFSGIGSILGIQELGDELEVISEPIQPGSCRWILEKKSFQDWAGDGAPGLNILWLTGLPGVGKSTLSSFIINHFKQLNVAASCQYYFFRVGQHKTRTMSHFLRSLAFQVAEDHESFRSRLVECHQTTGIRFVDLEYTVIWRRIFEGILFQCTPEQPLTWVFDGIDEAEFPITIMKLMATIKSKLPIRLLLVSRETRELSLSMSLSGCRIDREDIQIDDTIEDIRSFVSMSLSRNIQDKDILQSVIDKVLSKSSGSFLWAKVAVDSIKDNWHTDSDIDYTLANIPDGMELMYEQMMDSVINQPPNLLKMASEILTWVACAFRPLSLDELAVALKPQFGNFYNLKVTIRQICGGFVIIRNSSVIIIHETASQFLASKHSDASIIVDTRIGHARLARRCMNYLSQGQWKTELATIHATRELALQDPYEKFPFLSYAIAHWTYHTSCIPIEMEDLQADVLEFLSQFALVWIYAISLTGDFHIIISSAHYLRKFAKRIMYHLTQNHASNPKENQSQRLVLWSTELIRLVGRFGQRLLESPSSIYRHIIPFCPSESIFAQEFRHLSQNTLRILGLASSSWDDCLARITTGNDEEATKISGNDNMFVIMLDSGTLVIWSSETLLEIGRLDHRETTTCIKVAGNKNIVASAGEETVRVWDFDLEEELLRTSNPEGIRAISLAFRVNDTQLLIAYNDYTIECIGLNTLQKDWASRVILPSEYQYGPPRDILFSPDTSKIAVVHATRPLAIWRTDYPKHPPQRFMRQGSGYQKYQTWRENSIDIVNSPRKVVWKPDSGGLMVSYPGIVLIDWSLDDDTQSEYPHIVAHEIAISSDGKLLLTCDHHNTIHIWNTSSFRLLYKLNAGGNGILRDIAFSSDSRQIYDLRDTVCHIWEPAVLKQPEEYCRGDKGFQCSETLTSHEDTDKHQVSAVTCCDKLPYYCVGKEDGSITIYETRTASSLGRLYKHPKGIGIIGITWSPSSKYLASTDNWGRVFVKRLIEPAPATPQKWTVYKAFNLNPESGVKLLFSTSEEYLLVSNSECDQLWSITSKSKVLEVKRKGDSYYRRWVNHPESPKLLVCIEMETQYIHTWNNLERIVPQNEAADGQVLKYGPTPFSTIALDAPERIFLIQDRSLVLEHSVNNRYNCDTQPYASSSRQIVIIDFDDMQLQRRVLRELSSQVSRLVGVYQGQLAFLNHDYWLCTWDLESDENSYRKHFFLPKDWILPDTLDLITMDCSGNLLFPRNGEVAVIQSQLRLWD</sequence>
<dbReference type="InterPro" id="IPR007751">
    <property type="entry name" value="DUF676_lipase-like"/>
</dbReference>
<evidence type="ECO:0000259" key="5">
    <source>
        <dbReference type="Pfam" id="PF24883"/>
    </source>
</evidence>
<proteinExistence type="inferred from homology"/>
<keyword evidence="2" id="KW-0677">Repeat</keyword>
<accession>E4UVQ8</accession>
<comment type="similarity">
    <text evidence="1">Belongs to the putative lipase ROG1 family.</text>
</comment>
<gene>
    <name evidence="6" type="ORF">MGYG_05381</name>
</gene>
<dbReference type="RefSeq" id="XP_003172796.1">
    <property type="nucleotide sequence ID" value="XM_003172748.1"/>
</dbReference>
<dbReference type="InterPro" id="IPR029058">
    <property type="entry name" value="AB_hydrolase_fold"/>
</dbReference>
<organism evidence="7">
    <name type="scientific">Arthroderma gypseum (strain ATCC MYA-4604 / CBS 118893)</name>
    <name type="common">Microsporum gypseum</name>
    <dbReference type="NCBI Taxonomy" id="535722"/>
    <lineage>
        <taxon>Eukaryota</taxon>
        <taxon>Fungi</taxon>
        <taxon>Dikarya</taxon>
        <taxon>Ascomycota</taxon>
        <taxon>Pezizomycotina</taxon>
        <taxon>Eurotiomycetes</taxon>
        <taxon>Eurotiomycetidae</taxon>
        <taxon>Onygenales</taxon>
        <taxon>Arthrodermataceae</taxon>
        <taxon>Nannizzia</taxon>
    </lineage>
</organism>